<dbReference type="Pfam" id="PF00571">
    <property type="entry name" value="CBS"/>
    <property type="match status" value="2"/>
</dbReference>
<proteinExistence type="predicted"/>
<feature type="domain" description="CBS" evidence="3">
    <location>
        <begin position="84"/>
        <end position="141"/>
    </location>
</feature>
<dbReference type="PANTHER" id="PTHR43080">
    <property type="entry name" value="CBS DOMAIN-CONTAINING PROTEIN CBSX3, MITOCHONDRIAL"/>
    <property type="match status" value="1"/>
</dbReference>
<keyword evidence="5" id="KW-1185">Reference proteome</keyword>
<dbReference type="STRING" id="142842.SAMN02745118_00984"/>
<dbReference type="InterPro" id="IPR046342">
    <property type="entry name" value="CBS_dom_sf"/>
</dbReference>
<dbReference type="Proteomes" id="UP000190625">
    <property type="component" value="Unassembled WGS sequence"/>
</dbReference>
<organism evidence="4 5">
    <name type="scientific">Selenihalanaerobacter shriftii</name>
    <dbReference type="NCBI Taxonomy" id="142842"/>
    <lineage>
        <taxon>Bacteria</taxon>
        <taxon>Bacillati</taxon>
        <taxon>Bacillota</taxon>
        <taxon>Clostridia</taxon>
        <taxon>Halanaerobiales</taxon>
        <taxon>Halobacteroidaceae</taxon>
        <taxon>Selenihalanaerobacter</taxon>
    </lineage>
</organism>
<dbReference type="PROSITE" id="PS51371">
    <property type="entry name" value="CBS"/>
    <property type="match status" value="2"/>
</dbReference>
<feature type="domain" description="CBS" evidence="3">
    <location>
        <begin position="1"/>
        <end position="58"/>
    </location>
</feature>
<reference evidence="5" key="1">
    <citation type="submission" date="2017-02" db="EMBL/GenBank/DDBJ databases">
        <authorList>
            <person name="Varghese N."/>
            <person name="Submissions S."/>
        </authorList>
    </citation>
    <scope>NUCLEOTIDE SEQUENCE [LARGE SCALE GENOMIC DNA]</scope>
    <source>
        <strain evidence="5">ATCC BAA-73</strain>
    </source>
</reference>
<evidence type="ECO:0000313" key="5">
    <source>
        <dbReference type="Proteomes" id="UP000190625"/>
    </source>
</evidence>
<name>A0A1T4L0V7_9FIRM</name>
<accession>A0A1T4L0V7</accession>
<evidence type="ECO:0000256" key="1">
    <source>
        <dbReference type="ARBA" id="ARBA00023122"/>
    </source>
</evidence>
<dbReference type="InterPro" id="IPR051257">
    <property type="entry name" value="Diverse_CBS-Domain"/>
</dbReference>
<protein>
    <submittedName>
        <fullName evidence="4">CBS domain-containing protein</fullName>
    </submittedName>
</protein>
<dbReference type="Gene3D" id="3.10.580.10">
    <property type="entry name" value="CBS-domain"/>
    <property type="match status" value="1"/>
</dbReference>
<keyword evidence="1 2" id="KW-0129">CBS domain</keyword>
<evidence type="ECO:0000313" key="4">
    <source>
        <dbReference type="EMBL" id="SJZ48372.1"/>
    </source>
</evidence>
<dbReference type="RefSeq" id="WP_078809478.1">
    <property type="nucleotide sequence ID" value="NZ_FUWM01000007.1"/>
</dbReference>
<gene>
    <name evidence="4" type="ORF">SAMN02745118_00984</name>
</gene>
<dbReference type="EMBL" id="FUWM01000007">
    <property type="protein sequence ID" value="SJZ48372.1"/>
    <property type="molecule type" value="Genomic_DNA"/>
</dbReference>
<dbReference type="PANTHER" id="PTHR43080:SF2">
    <property type="entry name" value="CBS DOMAIN-CONTAINING PROTEIN"/>
    <property type="match status" value="1"/>
</dbReference>
<dbReference type="SUPFAM" id="SSF54631">
    <property type="entry name" value="CBS-domain pair"/>
    <property type="match status" value="1"/>
</dbReference>
<sequence>MTTDVITVGPTATLRDIAYLLVEERISAVPVVDPKEGLLGMINERALIKMPLPSCLELLGDNFYLPDVDVYRKKLLEGLSESVLDHLIEAHTFSYDTPITQIAATMISKNIREGVIMKEAEIVGIISKSDIVRAMINANQSNNGIEE</sequence>
<evidence type="ECO:0000256" key="2">
    <source>
        <dbReference type="PROSITE-ProRule" id="PRU00703"/>
    </source>
</evidence>
<dbReference type="OrthoDB" id="9802114at2"/>
<dbReference type="AlphaFoldDB" id="A0A1T4L0V7"/>
<evidence type="ECO:0000259" key="3">
    <source>
        <dbReference type="PROSITE" id="PS51371"/>
    </source>
</evidence>
<dbReference type="SMART" id="SM00116">
    <property type="entry name" value="CBS"/>
    <property type="match status" value="2"/>
</dbReference>
<dbReference type="InterPro" id="IPR000644">
    <property type="entry name" value="CBS_dom"/>
</dbReference>